<reference evidence="2" key="2">
    <citation type="journal article" date="2024" name="Plant">
        <title>Genomic evolution and insights into agronomic trait innovations of Sesamum species.</title>
        <authorList>
            <person name="Miao H."/>
            <person name="Wang L."/>
            <person name="Qu L."/>
            <person name="Liu H."/>
            <person name="Sun Y."/>
            <person name="Le M."/>
            <person name="Wang Q."/>
            <person name="Wei S."/>
            <person name="Zheng Y."/>
            <person name="Lin W."/>
            <person name="Duan Y."/>
            <person name="Cao H."/>
            <person name="Xiong S."/>
            <person name="Wang X."/>
            <person name="Wei L."/>
            <person name="Li C."/>
            <person name="Ma Q."/>
            <person name="Ju M."/>
            <person name="Zhao R."/>
            <person name="Li G."/>
            <person name="Mu C."/>
            <person name="Tian Q."/>
            <person name="Mei H."/>
            <person name="Zhang T."/>
            <person name="Gao T."/>
            <person name="Zhang H."/>
        </authorList>
    </citation>
    <scope>NUCLEOTIDE SEQUENCE</scope>
    <source>
        <strain evidence="2">KEN8</strain>
    </source>
</reference>
<protein>
    <submittedName>
        <fullName evidence="2">Retrovirus-related Pol polyprotein from transposon RE1</fullName>
    </submittedName>
</protein>
<dbReference type="InterPro" id="IPR013103">
    <property type="entry name" value="RVT_2"/>
</dbReference>
<dbReference type="PANTHER" id="PTHR11439">
    <property type="entry name" value="GAG-POL-RELATED RETROTRANSPOSON"/>
    <property type="match status" value="1"/>
</dbReference>
<dbReference type="InterPro" id="IPR043502">
    <property type="entry name" value="DNA/RNA_pol_sf"/>
</dbReference>
<reference evidence="2" key="1">
    <citation type="submission" date="2020-06" db="EMBL/GenBank/DDBJ databases">
        <authorList>
            <person name="Li T."/>
            <person name="Hu X."/>
            <person name="Zhang T."/>
            <person name="Song X."/>
            <person name="Zhang H."/>
            <person name="Dai N."/>
            <person name="Sheng W."/>
            <person name="Hou X."/>
            <person name="Wei L."/>
        </authorList>
    </citation>
    <scope>NUCLEOTIDE SEQUENCE</scope>
    <source>
        <strain evidence="2">KEN8</strain>
        <tissue evidence="2">Leaf</tissue>
    </source>
</reference>
<dbReference type="PANTHER" id="PTHR11439:SF465">
    <property type="entry name" value="REVERSE TRANSCRIPTASE TY1_COPIA-TYPE DOMAIN-CONTAINING PROTEIN"/>
    <property type="match status" value="1"/>
</dbReference>
<dbReference type="AlphaFoldDB" id="A0AAW2LUU6"/>
<comment type="caution">
    <text evidence="2">The sequence shown here is derived from an EMBL/GenBank/DDBJ whole genome shotgun (WGS) entry which is preliminary data.</text>
</comment>
<dbReference type="EMBL" id="JACGWM010000016">
    <property type="protein sequence ID" value="KAL0322062.1"/>
    <property type="molecule type" value="Genomic_DNA"/>
</dbReference>
<dbReference type="Pfam" id="PF07727">
    <property type="entry name" value="RVT_2"/>
    <property type="match status" value="2"/>
</dbReference>
<accession>A0AAW2LUU6</accession>
<dbReference type="CDD" id="cd09272">
    <property type="entry name" value="RNase_HI_RT_Ty1"/>
    <property type="match status" value="1"/>
</dbReference>
<organism evidence="2">
    <name type="scientific">Sesamum calycinum</name>
    <dbReference type="NCBI Taxonomy" id="2727403"/>
    <lineage>
        <taxon>Eukaryota</taxon>
        <taxon>Viridiplantae</taxon>
        <taxon>Streptophyta</taxon>
        <taxon>Embryophyta</taxon>
        <taxon>Tracheophyta</taxon>
        <taxon>Spermatophyta</taxon>
        <taxon>Magnoliopsida</taxon>
        <taxon>eudicotyledons</taxon>
        <taxon>Gunneridae</taxon>
        <taxon>Pentapetalae</taxon>
        <taxon>asterids</taxon>
        <taxon>lamiids</taxon>
        <taxon>Lamiales</taxon>
        <taxon>Pedaliaceae</taxon>
        <taxon>Sesamum</taxon>
    </lineage>
</organism>
<gene>
    <name evidence="2" type="ORF">Scaly_2502600</name>
</gene>
<name>A0AAW2LUU6_9LAMI</name>
<evidence type="ECO:0000313" key="2">
    <source>
        <dbReference type="EMBL" id="KAL0322062.1"/>
    </source>
</evidence>
<sequence>MDKEIEVLEQNSTWDLIELPTGKRAIGSRWVYNVKLNQDGSIERYKARLVAKGYTQIEGIDFFDSFYPIAKTVTVRYSYLLVTKARNGLVFRLKWSLYSLKQASRQWNMEFTSKLEAFGFKQSSHDHCLFTMHTDSSFLALIVYVDDFLLKSDSLAHLSSVKQYLDDLFTIKDLDDAKPTTTPLPAGIKFDASTDPVLTSPERYCRLIALHLIRYLKGLLLLKTKKQATVSRSSAEAEYRSMASTVCELLLISYSITMDSPIPFQCDNKAAIHIIENPVFHERRKHLDIDCHIVRDRFKSGFILPHHISTQHQVADLFTKALSAPQLTRLVFKWACCLMRQLEEGLLPT</sequence>
<feature type="domain" description="Reverse transcriptase Ty1/copia-type" evidence="1">
    <location>
        <begin position="86"/>
        <end position="178"/>
    </location>
</feature>
<dbReference type="SUPFAM" id="SSF56672">
    <property type="entry name" value="DNA/RNA polymerases"/>
    <property type="match status" value="1"/>
</dbReference>
<proteinExistence type="predicted"/>
<evidence type="ECO:0000259" key="1">
    <source>
        <dbReference type="Pfam" id="PF07727"/>
    </source>
</evidence>
<feature type="domain" description="Reverse transcriptase Ty1/copia-type" evidence="1">
    <location>
        <begin position="11"/>
        <end position="77"/>
    </location>
</feature>